<proteinExistence type="predicted"/>
<dbReference type="Proteomes" id="UP000586918">
    <property type="component" value="Unassembled WGS sequence"/>
</dbReference>
<name>A0A848DF36_9PSEU</name>
<dbReference type="GO" id="GO:0010181">
    <property type="term" value="F:FMN binding"/>
    <property type="evidence" value="ECO:0007669"/>
    <property type="project" value="InterPro"/>
</dbReference>
<keyword evidence="3" id="KW-1185">Reference proteome</keyword>
<organism evidence="2 3">
    <name type="scientific">Pseudonocardia bannensis</name>
    <dbReference type="NCBI Taxonomy" id="630973"/>
    <lineage>
        <taxon>Bacteria</taxon>
        <taxon>Bacillati</taxon>
        <taxon>Actinomycetota</taxon>
        <taxon>Actinomycetes</taxon>
        <taxon>Pseudonocardiales</taxon>
        <taxon>Pseudonocardiaceae</taxon>
        <taxon>Pseudonocardia</taxon>
    </lineage>
</organism>
<dbReference type="InterPro" id="IPR052200">
    <property type="entry name" value="Protoporphyrinogen_IX_DH"/>
</dbReference>
<dbReference type="SUPFAM" id="SSF52218">
    <property type="entry name" value="Flavoproteins"/>
    <property type="match status" value="1"/>
</dbReference>
<dbReference type="Gene3D" id="3.40.50.360">
    <property type="match status" value="1"/>
</dbReference>
<dbReference type="PANTHER" id="PTHR38030:SF2">
    <property type="entry name" value="PROTOPORPHYRINOGEN IX DEHYDROGENASE [QUINONE]"/>
    <property type="match status" value="1"/>
</dbReference>
<dbReference type="GO" id="GO:0070819">
    <property type="term" value="F:menaquinone-dependent protoporphyrinogen oxidase activity"/>
    <property type="evidence" value="ECO:0007669"/>
    <property type="project" value="TreeGrafter"/>
</dbReference>
<evidence type="ECO:0000313" key="2">
    <source>
        <dbReference type="EMBL" id="NMH91196.1"/>
    </source>
</evidence>
<feature type="domain" description="Flavodoxin-like" evidence="1">
    <location>
        <begin position="3"/>
        <end position="164"/>
    </location>
</feature>
<dbReference type="GO" id="GO:0006783">
    <property type="term" value="P:heme biosynthetic process"/>
    <property type="evidence" value="ECO:0007669"/>
    <property type="project" value="TreeGrafter"/>
</dbReference>
<dbReference type="InterPro" id="IPR008254">
    <property type="entry name" value="Flavodoxin/NO_synth"/>
</dbReference>
<dbReference type="PANTHER" id="PTHR38030">
    <property type="entry name" value="PROTOPORPHYRINOGEN IX DEHYDROGENASE [MENAQUINONE]"/>
    <property type="match status" value="1"/>
</dbReference>
<dbReference type="PROSITE" id="PS50902">
    <property type="entry name" value="FLAVODOXIN_LIKE"/>
    <property type="match status" value="1"/>
</dbReference>
<gene>
    <name evidence="2" type="ORF">HF519_06235</name>
</gene>
<evidence type="ECO:0000313" key="3">
    <source>
        <dbReference type="Proteomes" id="UP000586918"/>
    </source>
</evidence>
<dbReference type="RefSeq" id="WP_169411004.1">
    <property type="nucleotide sequence ID" value="NZ_JAAXKZ010000014.1"/>
</dbReference>
<reference evidence="2 3" key="1">
    <citation type="submission" date="2020-04" db="EMBL/GenBank/DDBJ databases">
        <authorList>
            <person name="Klaysubun C."/>
            <person name="Duangmal K."/>
            <person name="Lipun K."/>
        </authorList>
    </citation>
    <scope>NUCLEOTIDE SEQUENCE [LARGE SCALE GENOMIC DNA]</scope>
    <source>
        <strain evidence="2 3">DSM 45300</strain>
    </source>
</reference>
<protein>
    <submittedName>
        <fullName evidence="2">Flavodoxin</fullName>
    </submittedName>
</protein>
<dbReference type="AlphaFoldDB" id="A0A848DF36"/>
<comment type="caution">
    <text evidence="2">The sequence shown here is derived from an EMBL/GenBank/DDBJ whole genome shotgun (WGS) entry which is preliminary data.</text>
</comment>
<dbReference type="EMBL" id="JAAXKZ010000014">
    <property type="protein sequence ID" value="NMH91196.1"/>
    <property type="molecule type" value="Genomic_DNA"/>
</dbReference>
<dbReference type="InterPro" id="IPR026816">
    <property type="entry name" value="Flavodoxin_dom"/>
</dbReference>
<sequence>MSVLVGYASEHGSTREIAERVAARLADHGRRVEVVALDRVTDAERYDAVVLGSAIHNGVWLGQATRFVRENADILRHRPTWLFSVGMPAALRRPLRRFAMSEGPKAIAGLRDLVELRGHRLFSGVYQKEQNRSLVGRALFAVLAGRYGDFRDWDDVDAWADDIADQLETRSREPRMQSVHDADG</sequence>
<accession>A0A848DF36</accession>
<dbReference type="Pfam" id="PF12724">
    <property type="entry name" value="Flavodoxin_5"/>
    <property type="match status" value="1"/>
</dbReference>
<evidence type="ECO:0000259" key="1">
    <source>
        <dbReference type="PROSITE" id="PS50902"/>
    </source>
</evidence>
<dbReference type="InterPro" id="IPR029039">
    <property type="entry name" value="Flavoprotein-like_sf"/>
</dbReference>